<evidence type="ECO:0000313" key="4">
    <source>
        <dbReference type="EMBL" id="OEV09634.1"/>
    </source>
</evidence>
<proteinExistence type="predicted"/>
<protein>
    <recommendedName>
        <fullName evidence="3">HTH luxR-type domain-containing protein</fullName>
    </recommendedName>
</protein>
<dbReference type="InterPro" id="IPR036388">
    <property type="entry name" value="WH-like_DNA-bd_sf"/>
</dbReference>
<dbReference type="AlphaFoldDB" id="A0A1E7L0D9"/>
<dbReference type="SUPFAM" id="SSF52540">
    <property type="entry name" value="P-loop containing nucleoside triphosphate hydrolases"/>
    <property type="match status" value="1"/>
</dbReference>
<dbReference type="SMART" id="SM00421">
    <property type="entry name" value="HTH_LUXR"/>
    <property type="match status" value="1"/>
</dbReference>
<evidence type="ECO:0000259" key="3">
    <source>
        <dbReference type="PROSITE" id="PS50043"/>
    </source>
</evidence>
<keyword evidence="2" id="KW-0067">ATP-binding</keyword>
<dbReference type="InterPro" id="IPR000792">
    <property type="entry name" value="Tscrpt_reg_LuxR_C"/>
</dbReference>
<dbReference type="PROSITE" id="PS50043">
    <property type="entry name" value="HTH_LUXR_2"/>
    <property type="match status" value="1"/>
</dbReference>
<dbReference type="InterPro" id="IPR041664">
    <property type="entry name" value="AAA_16"/>
</dbReference>
<dbReference type="InterPro" id="IPR027417">
    <property type="entry name" value="P-loop_NTPase"/>
</dbReference>
<feature type="domain" description="HTH luxR-type" evidence="3">
    <location>
        <begin position="840"/>
        <end position="905"/>
    </location>
</feature>
<evidence type="ECO:0000313" key="5">
    <source>
        <dbReference type="Proteomes" id="UP000176005"/>
    </source>
</evidence>
<dbReference type="GO" id="GO:0004016">
    <property type="term" value="F:adenylate cyclase activity"/>
    <property type="evidence" value="ECO:0007669"/>
    <property type="project" value="TreeGrafter"/>
</dbReference>
<evidence type="ECO:0000256" key="1">
    <source>
        <dbReference type="ARBA" id="ARBA00022741"/>
    </source>
</evidence>
<accession>A0A1E7L0D9</accession>
<dbReference type="PANTHER" id="PTHR16305:SF35">
    <property type="entry name" value="TRANSCRIPTIONAL ACTIVATOR DOMAIN"/>
    <property type="match status" value="1"/>
</dbReference>
<dbReference type="Pfam" id="PF13191">
    <property type="entry name" value="AAA_16"/>
    <property type="match status" value="1"/>
</dbReference>
<evidence type="ECO:0000256" key="2">
    <source>
        <dbReference type="ARBA" id="ARBA00022840"/>
    </source>
</evidence>
<name>A0A1E7L0D9_9ACTN</name>
<keyword evidence="5" id="KW-1185">Reference proteome</keyword>
<dbReference type="GO" id="GO:0005737">
    <property type="term" value="C:cytoplasm"/>
    <property type="evidence" value="ECO:0007669"/>
    <property type="project" value="TreeGrafter"/>
</dbReference>
<keyword evidence="1" id="KW-0547">Nucleotide-binding</keyword>
<dbReference type="PATRIC" id="fig|518642.10.peg.5071"/>
<sequence>MYEREQEQDVLATVLERLGRAQPSLVTVEGRPGEGRNALLRRVARRAGELGLRVLHARATRAEQELCYGAVLQLVMPLDGTVCDALRSHPPGHGPGTLPGLVEVLRSAPGTPTLLVLEDVHWLDAASREWMEALARRLYADVPIALVLSSRTATDGWSRLVPSPPSEVLVRNLTMRPLGLRSVAAVIRHVCGTGGEPSFDSAAHEATRGNPAVLHEALRVFHEKGHRPVSARLPEFRAIADEFAGDLSLRAMEELPAEAQSVMRALAVCGDVLDFPLVRTLAGPRELPERELLEVLESAGLVETCGHTARIRYPHARIRVLERMPAEERADLHVRAAALAHRAGAADEDIAAMLFRATAIGAPWVVENLQRSSTDALARGDLDHAVACLSRILLEPLEPARRARFSLELAAAEIVGSPHVAGRRLDNLVRNAGGCAAGTLVRRAIDLGLARGDDDWAARAAAEALPSAAEPAHDDLIALYWLAHRDRQDEAELMIPVVPALPETPDAPLQAGVLAWRLAVRARDLPATRTLARTCLNASAGAAPVMPRLAACRALIAAGDMDEAHSALDALIREAKRSHARAASARLLTLRAEVELRTGRLDAAERDIQDAQEALPVTSWHPAAAPQLAAVGVHVAVESGQQERARRLAQHEMPEGAENGAAWSLLLFARAMVASRDGDWAGGLRLARESGSGLLRRQWLNPALLPWRSLAARCLDALGHHDEAEQLAREESDLARDWGSAAAVGLAAVTAGPLTSDAQMARLREAAMAFEGSREMLLHTWSLVQLAQAELNAGDAPAAAGRVVRLTKVTTTYPSSRPAEAVRRLTEELEKPATPAAAEPSRTSGLLTEAERETALLAVRGHGNREIADLLSVGKRAVELRLSSVYRKLHVTGREELRAMMLRREAAP</sequence>
<dbReference type="InterPro" id="IPR016032">
    <property type="entry name" value="Sig_transdc_resp-reg_C-effctor"/>
</dbReference>
<dbReference type="GO" id="GO:0003677">
    <property type="term" value="F:DNA binding"/>
    <property type="evidence" value="ECO:0007669"/>
    <property type="project" value="InterPro"/>
</dbReference>
<dbReference type="PANTHER" id="PTHR16305">
    <property type="entry name" value="TESTICULAR SOLUBLE ADENYLYL CYCLASE"/>
    <property type="match status" value="1"/>
</dbReference>
<reference evidence="4 5" key="1">
    <citation type="journal article" date="2016" name="Front. Microbiol.">
        <title>Comparative Genomics Analysis of Streptomyces Species Reveals Their Adaptation to the Marine Environment and Their Diversity at the Genomic Level.</title>
        <authorList>
            <person name="Tian X."/>
            <person name="Zhang Z."/>
            <person name="Yang T."/>
            <person name="Chen M."/>
            <person name="Li J."/>
            <person name="Chen F."/>
            <person name="Yang J."/>
            <person name="Li W."/>
            <person name="Zhang B."/>
            <person name="Zhang Z."/>
            <person name="Wu J."/>
            <person name="Zhang C."/>
            <person name="Long L."/>
            <person name="Xiao J."/>
        </authorList>
    </citation>
    <scope>NUCLEOTIDE SEQUENCE [LARGE SCALE GENOMIC DNA]</scope>
    <source>
        <strain evidence="4 5">SCSIO 10429</strain>
    </source>
</reference>
<gene>
    <name evidence="4" type="ORF">AN218_21190</name>
</gene>
<dbReference type="Proteomes" id="UP000176005">
    <property type="component" value="Unassembled WGS sequence"/>
</dbReference>
<organism evidence="4 5">
    <name type="scientific">Streptomyces nanshensis</name>
    <dbReference type="NCBI Taxonomy" id="518642"/>
    <lineage>
        <taxon>Bacteria</taxon>
        <taxon>Bacillati</taxon>
        <taxon>Actinomycetota</taxon>
        <taxon>Actinomycetes</taxon>
        <taxon>Kitasatosporales</taxon>
        <taxon>Streptomycetaceae</taxon>
        <taxon>Streptomyces</taxon>
    </lineage>
</organism>
<dbReference type="Gene3D" id="1.10.10.10">
    <property type="entry name" value="Winged helix-like DNA-binding domain superfamily/Winged helix DNA-binding domain"/>
    <property type="match status" value="1"/>
</dbReference>
<dbReference type="GO" id="GO:0006355">
    <property type="term" value="P:regulation of DNA-templated transcription"/>
    <property type="evidence" value="ECO:0007669"/>
    <property type="project" value="InterPro"/>
</dbReference>
<dbReference type="SUPFAM" id="SSF46894">
    <property type="entry name" value="C-terminal effector domain of the bipartite response regulators"/>
    <property type="match status" value="1"/>
</dbReference>
<dbReference type="GO" id="GO:0005524">
    <property type="term" value="F:ATP binding"/>
    <property type="evidence" value="ECO:0007669"/>
    <property type="project" value="UniProtKB-KW"/>
</dbReference>
<dbReference type="Pfam" id="PF00196">
    <property type="entry name" value="GerE"/>
    <property type="match status" value="1"/>
</dbReference>
<comment type="caution">
    <text evidence="4">The sequence shown here is derived from an EMBL/GenBank/DDBJ whole genome shotgun (WGS) entry which is preliminary data.</text>
</comment>
<dbReference type="EMBL" id="LJGW01000355">
    <property type="protein sequence ID" value="OEV09634.1"/>
    <property type="molecule type" value="Genomic_DNA"/>
</dbReference>